<feature type="transmembrane region" description="Helical" evidence="6">
    <location>
        <begin position="227"/>
        <end position="246"/>
    </location>
</feature>
<feature type="transmembrane region" description="Helical" evidence="6">
    <location>
        <begin position="252"/>
        <end position="274"/>
    </location>
</feature>
<evidence type="ECO:0000256" key="3">
    <source>
        <dbReference type="ARBA" id="ARBA00022692"/>
    </source>
</evidence>
<feature type="transmembrane region" description="Helical" evidence="6">
    <location>
        <begin position="281"/>
        <end position="302"/>
    </location>
</feature>
<comment type="subcellular location">
    <subcellularLocation>
        <location evidence="1">Membrane</location>
        <topology evidence="1">Multi-pass membrane protein</topology>
    </subcellularLocation>
</comment>
<gene>
    <name evidence="7" type="primary">ytvI</name>
    <name evidence="7" type="ORF">H9698_03910</name>
</gene>
<accession>A0A9D2TKC2</accession>
<dbReference type="Pfam" id="PF01594">
    <property type="entry name" value="AI-2E_transport"/>
    <property type="match status" value="1"/>
</dbReference>
<comment type="caution">
    <text evidence="7">The sequence shown here is derived from an EMBL/GenBank/DDBJ whole genome shotgun (WGS) entry which is preliminary data.</text>
</comment>
<name>A0A9D2TKC2_9FIRM</name>
<feature type="transmembrane region" description="Helical" evidence="6">
    <location>
        <begin position="37"/>
        <end position="58"/>
    </location>
</feature>
<reference evidence="7" key="1">
    <citation type="journal article" date="2021" name="PeerJ">
        <title>Extensive microbial diversity within the chicken gut microbiome revealed by metagenomics and culture.</title>
        <authorList>
            <person name="Gilroy R."/>
            <person name="Ravi A."/>
            <person name="Getino M."/>
            <person name="Pursley I."/>
            <person name="Horton D.L."/>
            <person name="Alikhan N.F."/>
            <person name="Baker D."/>
            <person name="Gharbi K."/>
            <person name="Hall N."/>
            <person name="Watson M."/>
            <person name="Adriaenssens E.M."/>
            <person name="Foster-Nyarko E."/>
            <person name="Jarju S."/>
            <person name="Secka A."/>
            <person name="Antonio M."/>
            <person name="Oren A."/>
            <person name="Chaudhuri R.R."/>
            <person name="La Ragione R."/>
            <person name="Hildebrand F."/>
            <person name="Pallen M.J."/>
        </authorList>
    </citation>
    <scope>NUCLEOTIDE SEQUENCE</scope>
    <source>
        <strain evidence="7">5933</strain>
    </source>
</reference>
<dbReference type="Proteomes" id="UP000823918">
    <property type="component" value="Unassembled WGS sequence"/>
</dbReference>
<dbReference type="PANTHER" id="PTHR21716">
    <property type="entry name" value="TRANSMEMBRANE PROTEIN"/>
    <property type="match status" value="1"/>
</dbReference>
<protein>
    <submittedName>
        <fullName evidence="7">Sporulation integral membrane protein YtvI</fullName>
    </submittedName>
</protein>
<proteinExistence type="inferred from homology"/>
<feature type="transmembrane region" description="Helical" evidence="6">
    <location>
        <begin position="322"/>
        <end position="349"/>
    </location>
</feature>
<comment type="similarity">
    <text evidence="2">Belongs to the autoinducer-2 exporter (AI-2E) (TC 2.A.86) family.</text>
</comment>
<dbReference type="AlphaFoldDB" id="A0A9D2TKC2"/>
<dbReference type="PANTHER" id="PTHR21716:SF68">
    <property type="entry name" value="TRANSPORT PROTEIN YTVI-RELATED"/>
    <property type="match status" value="1"/>
</dbReference>
<sequence>MQSKDRIEKMRAFIIQFAFYCILLLLIFVTLKYLFPLLSPFVTAFVIAFLLKPVIHYIHKHTGLKRRTAAILSLCAFYILFLTLLIVVGTRLVLLLQGVFHSLPQTYASLIEPALNKIQFIIVDVVENLNPDALSIVNEVSMHLNTALSGLVSSLSSKVVGGLGSMAAGIPTSLVNLIITIVASFFFVVDYYKVTGFIAKLLPPRGKELLFEVKSSVVTVLFQFGRAYALLMGLTFVELFVGLLLLRVPYAFLLALLIAVVDILPVLGTGTIVIPWGIITLILGNFPLGIGLLILYAIITVVRQSLEPRVVGHQIGLHPLITLISMFVGVSLFGFLGLFGLPIAVTVFVQIKRAEKENQEHLSEKE</sequence>
<dbReference type="EMBL" id="DWWA01000020">
    <property type="protein sequence ID" value="HJC71923.1"/>
    <property type="molecule type" value="Genomic_DNA"/>
</dbReference>
<keyword evidence="3 6" id="KW-0812">Transmembrane</keyword>
<dbReference type="InterPro" id="IPR014227">
    <property type="entry name" value="YtvI-like"/>
</dbReference>
<feature type="transmembrane region" description="Helical" evidence="6">
    <location>
        <begin position="70"/>
        <end position="94"/>
    </location>
</feature>
<feature type="transmembrane region" description="Helical" evidence="6">
    <location>
        <begin position="173"/>
        <end position="192"/>
    </location>
</feature>
<evidence type="ECO:0000313" key="8">
    <source>
        <dbReference type="Proteomes" id="UP000823918"/>
    </source>
</evidence>
<dbReference type="InterPro" id="IPR002549">
    <property type="entry name" value="AI-2E-like"/>
</dbReference>
<keyword evidence="5 6" id="KW-0472">Membrane</keyword>
<evidence type="ECO:0000256" key="5">
    <source>
        <dbReference type="ARBA" id="ARBA00023136"/>
    </source>
</evidence>
<organism evidence="7 8">
    <name type="scientific">Candidatus Ruthenibacterium merdavium</name>
    <dbReference type="NCBI Taxonomy" id="2838752"/>
    <lineage>
        <taxon>Bacteria</taxon>
        <taxon>Bacillati</taxon>
        <taxon>Bacillota</taxon>
        <taxon>Clostridia</taxon>
        <taxon>Eubacteriales</taxon>
        <taxon>Oscillospiraceae</taxon>
        <taxon>Ruthenibacterium</taxon>
    </lineage>
</organism>
<dbReference type="GO" id="GO:0016020">
    <property type="term" value="C:membrane"/>
    <property type="evidence" value="ECO:0007669"/>
    <property type="project" value="UniProtKB-SubCell"/>
</dbReference>
<dbReference type="NCBIfam" id="TIGR02872">
    <property type="entry name" value="spore_ytvI"/>
    <property type="match status" value="1"/>
</dbReference>
<evidence type="ECO:0000313" key="7">
    <source>
        <dbReference type="EMBL" id="HJC71923.1"/>
    </source>
</evidence>
<dbReference type="GO" id="GO:0055085">
    <property type="term" value="P:transmembrane transport"/>
    <property type="evidence" value="ECO:0007669"/>
    <property type="project" value="TreeGrafter"/>
</dbReference>
<evidence type="ECO:0000256" key="2">
    <source>
        <dbReference type="ARBA" id="ARBA00009773"/>
    </source>
</evidence>
<keyword evidence="4 6" id="KW-1133">Transmembrane helix</keyword>
<reference evidence="7" key="2">
    <citation type="submission" date="2021-04" db="EMBL/GenBank/DDBJ databases">
        <authorList>
            <person name="Gilroy R."/>
        </authorList>
    </citation>
    <scope>NUCLEOTIDE SEQUENCE</scope>
    <source>
        <strain evidence="7">5933</strain>
    </source>
</reference>
<evidence type="ECO:0000256" key="6">
    <source>
        <dbReference type="SAM" id="Phobius"/>
    </source>
</evidence>
<evidence type="ECO:0000256" key="1">
    <source>
        <dbReference type="ARBA" id="ARBA00004141"/>
    </source>
</evidence>
<feature type="transmembrane region" description="Helical" evidence="6">
    <location>
        <begin position="12"/>
        <end position="31"/>
    </location>
</feature>
<evidence type="ECO:0000256" key="4">
    <source>
        <dbReference type="ARBA" id="ARBA00022989"/>
    </source>
</evidence>